<reference evidence="1" key="2">
    <citation type="submission" date="2023-05" db="EMBL/GenBank/DDBJ databases">
        <authorList>
            <person name="Fouks B."/>
        </authorList>
    </citation>
    <scope>NUCLEOTIDE SEQUENCE</scope>
    <source>
        <strain evidence="1">Stay&amp;Tobe</strain>
        <tissue evidence="1">Testes</tissue>
    </source>
</reference>
<evidence type="ECO:0000313" key="2">
    <source>
        <dbReference type="Proteomes" id="UP001233999"/>
    </source>
</evidence>
<evidence type="ECO:0000313" key="1">
    <source>
        <dbReference type="EMBL" id="KAJ9593337.1"/>
    </source>
</evidence>
<dbReference type="EMBL" id="JASPKZ010003446">
    <property type="protein sequence ID" value="KAJ9593337.1"/>
    <property type="molecule type" value="Genomic_DNA"/>
</dbReference>
<protein>
    <submittedName>
        <fullName evidence="1">Uncharacterized protein</fullName>
    </submittedName>
</protein>
<organism evidence="1 2">
    <name type="scientific">Diploptera punctata</name>
    <name type="common">Pacific beetle cockroach</name>
    <dbReference type="NCBI Taxonomy" id="6984"/>
    <lineage>
        <taxon>Eukaryota</taxon>
        <taxon>Metazoa</taxon>
        <taxon>Ecdysozoa</taxon>
        <taxon>Arthropoda</taxon>
        <taxon>Hexapoda</taxon>
        <taxon>Insecta</taxon>
        <taxon>Pterygota</taxon>
        <taxon>Neoptera</taxon>
        <taxon>Polyneoptera</taxon>
        <taxon>Dictyoptera</taxon>
        <taxon>Blattodea</taxon>
        <taxon>Blaberoidea</taxon>
        <taxon>Blaberidae</taxon>
        <taxon>Diplopterinae</taxon>
        <taxon>Diploptera</taxon>
    </lineage>
</organism>
<accession>A0AAD8EKX3</accession>
<reference evidence="1" key="1">
    <citation type="journal article" date="2023" name="IScience">
        <title>Live-bearing cockroach genome reveals convergent evolutionary mechanisms linked to viviparity in insects and beyond.</title>
        <authorList>
            <person name="Fouks B."/>
            <person name="Harrison M.C."/>
            <person name="Mikhailova A.A."/>
            <person name="Marchal E."/>
            <person name="English S."/>
            <person name="Carruthers M."/>
            <person name="Jennings E.C."/>
            <person name="Chiamaka E.L."/>
            <person name="Frigard R.A."/>
            <person name="Pippel M."/>
            <person name="Attardo G.M."/>
            <person name="Benoit J.B."/>
            <person name="Bornberg-Bauer E."/>
            <person name="Tobe S.S."/>
        </authorList>
    </citation>
    <scope>NUCLEOTIDE SEQUENCE</scope>
    <source>
        <strain evidence="1">Stay&amp;Tobe</strain>
    </source>
</reference>
<comment type="caution">
    <text evidence="1">The sequence shown here is derived from an EMBL/GenBank/DDBJ whole genome shotgun (WGS) entry which is preliminary data.</text>
</comment>
<feature type="non-terminal residue" evidence="1">
    <location>
        <position position="1"/>
    </location>
</feature>
<feature type="non-terminal residue" evidence="1">
    <location>
        <position position="58"/>
    </location>
</feature>
<sequence length="58" mass="6478">TEEQVCHCLCTASEIVQGASNYQLSERINSTPQWGVECPSQHSSRLKPLVLTIDNNDF</sequence>
<keyword evidence="2" id="KW-1185">Reference proteome</keyword>
<dbReference type="Proteomes" id="UP001233999">
    <property type="component" value="Unassembled WGS sequence"/>
</dbReference>
<name>A0AAD8EKX3_DIPPU</name>
<gene>
    <name evidence="1" type="ORF">L9F63_015107</name>
</gene>
<dbReference type="AlphaFoldDB" id="A0AAD8EKX3"/>
<proteinExistence type="predicted"/>